<dbReference type="PANTHER" id="PTHR19143">
    <property type="entry name" value="FIBRINOGEN/TENASCIN/ANGIOPOEITIN"/>
    <property type="match status" value="1"/>
</dbReference>
<dbReference type="CDD" id="cd00087">
    <property type="entry name" value="FReD"/>
    <property type="match status" value="1"/>
</dbReference>
<dbReference type="InterPro" id="IPR036056">
    <property type="entry name" value="Fibrinogen-like_C"/>
</dbReference>
<dbReference type="Pfam" id="PF00147">
    <property type="entry name" value="Fibrinogen_C"/>
    <property type="match status" value="1"/>
</dbReference>
<dbReference type="AlphaFoldDB" id="K1QPM3"/>
<dbReference type="SUPFAM" id="SSF56496">
    <property type="entry name" value="Fibrinogen C-terminal domain-like"/>
    <property type="match status" value="1"/>
</dbReference>
<dbReference type="GO" id="GO:0005615">
    <property type="term" value="C:extracellular space"/>
    <property type="evidence" value="ECO:0007669"/>
    <property type="project" value="TreeGrafter"/>
</dbReference>
<dbReference type="InterPro" id="IPR002181">
    <property type="entry name" value="Fibrinogen_a/b/g_C_dom"/>
</dbReference>
<reference evidence="1" key="1">
    <citation type="journal article" date="2012" name="Nature">
        <title>The oyster genome reveals stress adaptation and complexity of shell formation.</title>
        <authorList>
            <person name="Zhang G."/>
            <person name="Fang X."/>
            <person name="Guo X."/>
            <person name="Li L."/>
            <person name="Luo R."/>
            <person name="Xu F."/>
            <person name="Yang P."/>
            <person name="Zhang L."/>
            <person name="Wang X."/>
            <person name="Qi H."/>
            <person name="Xiong Z."/>
            <person name="Que H."/>
            <person name="Xie Y."/>
            <person name="Holland P.W."/>
            <person name="Paps J."/>
            <person name="Zhu Y."/>
            <person name="Wu F."/>
            <person name="Chen Y."/>
            <person name="Wang J."/>
            <person name="Peng C."/>
            <person name="Meng J."/>
            <person name="Yang L."/>
            <person name="Liu J."/>
            <person name="Wen B."/>
            <person name="Zhang N."/>
            <person name="Huang Z."/>
            <person name="Zhu Q."/>
            <person name="Feng Y."/>
            <person name="Mount A."/>
            <person name="Hedgecock D."/>
            <person name="Xu Z."/>
            <person name="Liu Y."/>
            <person name="Domazet-Loso T."/>
            <person name="Du Y."/>
            <person name="Sun X."/>
            <person name="Zhang S."/>
            <person name="Liu B."/>
            <person name="Cheng P."/>
            <person name="Jiang X."/>
            <person name="Li J."/>
            <person name="Fan D."/>
            <person name="Wang W."/>
            <person name="Fu W."/>
            <person name="Wang T."/>
            <person name="Wang B."/>
            <person name="Zhang J."/>
            <person name="Peng Z."/>
            <person name="Li Y."/>
            <person name="Li N."/>
            <person name="Wang J."/>
            <person name="Chen M."/>
            <person name="He Y."/>
            <person name="Tan F."/>
            <person name="Song X."/>
            <person name="Zheng Q."/>
            <person name="Huang R."/>
            <person name="Yang H."/>
            <person name="Du X."/>
            <person name="Chen L."/>
            <person name="Yang M."/>
            <person name="Gaffney P.M."/>
            <person name="Wang S."/>
            <person name="Luo L."/>
            <person name="She Z."/>
            <person name="Ming Y."/>
            <person name="Huang W."/>
            <person name="Zhang S."/>
            <person name="Huang B."/>
            <person name="Zhang Y."/>
            <person name="Qu T."/>
            <person name="Ni P."/>
            <person name="Miao G."/>
            <person name="Wang J."/>
            <person name="Wang Q."/>
            <person name="Steinberg C.E."/>
            <person name="Wang H."/>
            <person name="Li N."/>
            <person name="Qian L."/>
            <person name="Zhang G."/>
            <person name="Li Y."/>
            <person name="Yang H."/>
            <person name="Liu X."/>
            <person name="Wang J."/>
            <person name="Yin Y."/>
            <person name="Wang J."/>
        </authorList>
    </citation>
    <scope>NUCLEOTIDE SEQUENCE [LARGE SCALE GENOMIC DNA]</scope>
    <source>
        <strain evidence="1">05x7-T-G4-1.051#20</strain>
    </source>
</reference>
<dbReference type="NCBIfam" id="NF040941">
    <property type="entry name" value="GGGWT_bact"/>
    <property type="match status" value="1"/>
</dbReference>
<evidence type="ECO:0000313" key="1">
    <source>
        <dbReference type="EMBL" id="EKC30810.1"/>
    </source>
</evidence>
<dbReference type="InterPro" id="IPR014716">
    <property type="entry name" value="Fibrinogen_a/b/g_C_1"/>
</dbReference>
<dbReference type="HOGENOM" id="CLU_038628_6_0_1"/>
<proteinExistence type="predicted"/>
<dbReference type="InParanoid" id="K1QPM3"/>
<dbReference type="Gene3D" id="3.90.215.10">
    <property type="entry name" value="Gamma Fibrinogen, chain A, domain 1"/>
    <property type="match status" value="1"/>
</dbReference>
<name>K1QPM3_MAGGI</name>
<protein>
    <submittedName>
        <fullName evidence="1">Ficolin-1</fullName>
    </submittedName>
</protein>
<dbReference type="PROSITE" id="PS51406">
    <property type="entry name" value="FIBRINOGEN_C_2"/>
    <property type="match status" value="1"/>
</dbReference>
<dbReference type="InterPro" id="IPR050373">
    <property type="entry name" value="Fibrinogen_C-term_domain"/>
</dbReference>
<dbReference type="PANTHER" id="PTHR19143:SF444">
    <property type="entry name" value="PROTEIN SCABROUS"/>
    <property type="match status" value="1"/>
</dbReference>
<dbReference type="SMART" id="SM00186">
    <property type="entry name" value="FBG"/>
    <property type="match status" value="1"/>
</dbReference>
<gene>
    <name evidence="1" type="ORF">CGI_10019702</name>
</gene>
<organism evidence="1">
    <name type="scientific">Magallana gigas</name>
    <name type="common">Pacific oyster</name>
    <name type="synonym">Crassostrea gigas</name>
    <dbReference type="NCBI Taxonomy" id="29159"/>
    <lineage>
        <taxon>Eukaryota</taxon>
        <taxon>Metazoa</taxon>
        <taxon>Spiralia</taxon>
        <taxon>Lophotrochozoa</taxon>
        <taxon>Mollusca</taxon>
        <taxon>Bivalvia</taxon>
        <taxon>Autobranchia</taxon>
        <taxon>Pteriomorphia</taxon>
        <taxon>Ostreida</taxon>
        <taxon>Ostreoidea</taxon>
        <taxon>Ostreidae</taxon>
        <taxon>Magallana</taxon>
    </lineage>
</organism>
<sequence>MNDCGAYHSLSPFLPSGLYRIKLPVVGHVTALCEMDIDGGGWTVFQRRLNGTEDFYRTWVEYKNGFGNLTAEFWFGNEKLYHLLSQGSYELRMDMSDFTNQTRYVKYTHVGLTDEITKYTISLSNYSGNVEDCFTRASGINNMKFTTRDQDNDPYLTANCANLYPSGWWHNQCHCANPNGLCLDGQTNQFGKGITYSPWLTQYYSLKTISLMVRRV</sequence>
<accession>K1QPM3</accession>
<dbReference type="EMBL" id="JH816101">
    <property type="protein sequence ID" value="EKC30810.1"/>
    <property type="molecule type" value="Genomic_DNA"/>
</dbReference>